<proteinExistence type="predicted"/>
<dbReference type="Proteomes" id="UP000232673">
    <property type="component" value="Unassembled WGS sequence"/>
</dbReference>
<dbReference type="Pfam" id="PF10593">
    <property type="entry name" value="Z1"/>
    <property type="match status" value="1"/>
</dbReference>
<evidence type="ECO:0000313" key="2">
    <source>
        <dbReference type="EMBL" id="PKD17658.1"/>
    </source>
</evidence>
<gene>
    <name evidence="2" type="ORF">APR41_05470</name>
</gene>
<organism evidence="2 3">
    <name type="scientific">Salegentibacter salinarum</name>
    <dbReference type="NCBI Taxonomy" id="447422"/>
    <lineage>
        <taxon>Bacteria</taxon>
        <taxon>Pseudomonadati</taxon>
        <taxon>Bacteroidota</taxon>
        <taxon>Flavobacteriia</taxon>
        <taxon>Flavobacteriales</taxon>
        <taxon>Flavobacteriaceae</taxon>
        <taxon>Salegentibacter</taxon>
    </lineage>
</organism>
<accession>A0A2N0TSK0</accession>
<dbReference type="InterPro" id="IPR018310">
    <property type="entry name" value="Put_endonuclease_Z1-dom"/>
</dbReference>
<protein>
    <recommendedName>
        <fullName evidence="1">Putative endonuclease Z1 domain-containing protein</fullName>
    </recommendedName>
</protein>
<keyword evidence="3" id="KW-1185">Reference proteome</keyword>
<sequence>MKKEFIKKLHRLAMDNAEMAILSKRKGDLEKFDYYSKDALEYEKQAAIELFSEQVEPTRSVLFRSAGYLALDNADYVEAQKLYEYALEGNPPTEIISELRELKVEIDTIRLKNEQFTEFVITLLKGKKIPINEEDLDGVFKQALLAFSKSEINESHIRQYIEQQYTIESDPYTILDDGYSPWIDKSIKQNWKYWNRYKQFLQKEEQYAPDTIDKIDDITDDVLDHLKNPAEEGSWDKRGMVVGHVQSGKTSNYLALINKAADTGYKIIVVLTGMYNDLRAQTQFRIDKGFLGFDTQVERRLVASNKWGVGNYDSTLVPTPLTSSDLDGDFQRSPIPVDGSGPFIFVIKKNKSVMERLIRQLASSGESIGDNKKVIKHAALIIDDEADNASINVSKDSVSTINGLIRSLLSLFQKSGYVGYTATPFANIFIPVPDQFQAIEPGVNVNRPEFFRQSGEDLFPRDFIINISPPSNYIGPKQVFGIDSTLVGDLDEEYKALPIVKEINDYQDYIPDKHKHWGDLPGSLPSSLDYAIKCFILSCAIRRTRGHFTKHNSMLVHVTRFVRWQDKIAYLINEELKSFKRQIEYKEGNILSELKEIWENEYTSVTDSIIDDDRYDDPFIKKHEWYEIESQLHKATSKIEVRAVHGNKNETELKHKNITPLDYYDNKKHGLSVIAVGGNKLSRGLTLEGLTISYYLRASKMYDTLMQMGRWFGYRPGYLDLCRIFTSKELKQWYRFITIASDELREDFEEMNNLRKSPREFGLKVRQHPDVLQVTATNKFRYSHDMVLSFSDKLRETSRFIRNKSIIENNFNHTVDFINSLGPTVYNSWQPFVWQSVNNYNLVINFLKGYTREENPIENEKIIEYIEKQAAKYALRNWTICLVSTRKNMNENYFEVAGESISVGLTMRSDIEKGEGNYYIMAKSHIIDPRHEFIDIPENSNIYNNAIEDTIKDWELSERKNKSETPPEYPSGKNVRKYRGIENGLLLIYALDPKPNGWEDSNIDVPIIGYAISFPKNENETKVSYSVNQVFKEEYEYETELDEIFD</sequence>
<name>A0A2N0TSK0_9FLAO</name>
<dbReference type="STRING" id="447422.SAMN05660903_01120"/>
<dbReference type="RefSeq" id="WP_079712247.1">
    <property type="nucleotide sequence ID" value="NZ_FUZC01000003.1"/>
</dbReference>
<evidence type="ECO:0000313" key="3">
    <source>
        <dbReference type="Proteomes" id="UP000232673"/>
    </source>
</evidence>
<dbReference type="OrthoDB" id="436461at2"/>
<dbReference type="EMBL" id="LKTS01000034">
    <property type="protein sequence ID" value="PKD17658.1"/>
    <property type="molecule type" value="Genomic_DNA"/>
</dbReference>
<dbReference type="AlphaFoldDB" id="A0A2N0TSK0"/>
<feature type="domain" description="Putative endonuclease Z1" evidence="1">
    <location>
        <begin position="527"/>
        <end position="772"/>
    </location>
</feature>
<comment type="caution">
    <text evidence="2">The sequence shown here is derived from an EMBL/GenBank/DDBJ whole genome shotgun (WGS) entry which is preliminary data.</text>
</comment>
<evidence type="ECO:0000259" key="1">
    <source>
        <dbReference type="Pfam" id="PF10593"/>
    </source>
</evidence>
<reference evidence="2 3" key="1">
    <citation type="submission" date="2015-10" db="EMBL/GenBank/DDBJ databases">
        <title>Draft genome sequence of Salegentibacter salinarum KCTC 12975.</title>
        <authorList>
            <person name="Lin W."/>
            <person name="Zheng Q."/>
        </authorList>
    </citation>
    <scope>NUCLEOTIDE SEQUENCE [LARGE SCALE GENOMIC DNA]</scope>
    <source>
        <strain evidence="2 3">KCTC 12975</strain>
    </source>
</reference>